<gene>
    <name evidence="7" type="ORF">FA14DRAFT_159641</name>
</gene>
<dbReference type="RefSeq" id="XP_025358039.1">
    <property type="nucleotide sequence ID" value="XM_025498304.1"/>
</dbReference>
<dbReference type="PANTHER" id="PTHR46117">
    <property type="entry name" value="FI24210P1"/>
    <property type="match status" value="1"/>
</dbReference>
<feature type="compositionally biased region" description="Polar residues" evidence="5">
    <location>
        <begin position="260"/>
        <end position="269"/>
    </location>
</feature>
<dbReference type="Gene3D" id="4.10.280.10">
    <property type="entry name" value="Helix-loop-helix DNA-binding domain"/>
    <property type="match status" value="1"/>
</dbReference>
<feature type="region of interest" description="Disordered" evidence="5">
    <location>
        <begin position="126"/>
        <end position="153"/>
    </location>
</feature>
<feature type="region of interest" description="Disordered" evidence="5">
    <location>
        <begin position="432"/>
        <end position="458"/>
    </location>
</feature>
<dbReference type="GO" id="GO:0005634">
    <property type="term" value="C:nucleus"/>
    <property type="evidence" value="ECO:0007669"/>
    <property type="project" value="UniProtKB-SubCell"/>
</dbReference>
<evidence type="ECO:0000256" key="5">
    <source>
        <dbReference type="SAM" id="MobiDB-lite"/>
    </source>
</evidence>
<evidence type="ECO:0000259" key="6">
    <source>
        <dbReference type="PROSITE" id="PS50888"/>
    </source>
</evidence>
<dbReference type="EMBL" id="KZ819602">
    <property type="protein sequence ID" value="PWN37737.1"/>
    <property type="molecule type" value="Genomic_DNA"/>
</dbReference>
<accession>A0A316VJ81</accession>
<protein>
    <recommendedName>
        <fullName evidence="6">BHLH domain-containing protein</fullName>
    </recommendedName>
</protein>
<feature type="compositionally biased region" description="Basic residues" evidence="5">
    <location>
        <begin position="127"/>
        <end position="137"/>
    </location>
</feature>
<sequence>MSTSRNYPAPPIVPTHSEGFIHPPTPTYWQIHNNPPIYPPQPSQQNGTPQNSTTATKKPVRDSKRRATHSQIERRRREKINDRLITLRSIVPACVAEIEERKRVKFEEEEEARKIATGEISANAVRGGKRKRNRRRAAAAAATKKEGEGDDKEEELGLHKLEVLTHTIDYIYQLQERILELETGVIPQKRRVNDEEEREDDPMDVEESRVTSAGDRKSSLMEEDEDEESSEAHLEMAEWKGIQVKPTGTKKDIRRPSYGRRSNSLNPSPNIFGSFVGESPLFSATASSSSASVYTTLTSPMMSLSAESPIMCLGMGSSSASPKGNKEQEEVNLLDNSLQSNRNKSILSTAIPNSGGKSRSPLKIGGEQSWRLPSPALSAFDSHQRARSNTTLQKLPNFSKPAPQHDDARLLLAFSTSPEVFRPTSAERLSTVHHETHSNHGKNSTTTTTTTTTTTKPFRMSKIVDGRSIVLDSAPGGTQPTSHSALLPSPPFLALDKSLENLDQRSSHHHHSD</sequence>
<evidence type="ECO:0000313" key="7">
    <source>
        <dbReference type="EMBL" id="PWN37737.1"/>
    </source>
</evidence>
<feature type="domain" description="BHLH" evidence="6">
    <location>
        <begin position="64"/>
        <end position="174"/>
    </location>
</feature>
<feature type="compositionally biased region" description="Acidic residues" evidence="5">
    <location>
        <begin position="194"/>
        <end position="205"/>
    </location>
</feature>
<keyword evidence="3" id="KW-0804">Transcription</keyword>
<organism evidence="7 8">
    <name type="scientific">Meira miltonrushii</name>
    <dbReference type="NCBI Taxonomy" id="1280837"/>
    <lineage>
        <taxon>Eukaryota</taxon>
        <taxon>Fungi</taxon>
        <taxon>Dikarya</taxon>
        <taxon>Basidiomycota</taxon>
        <taxon>Ustilaginomycotina</taxon>
        <taxon>Exobasidiomycetes</taxon>
        <taxon>Exobasidiales</taxon>
        <taxon>Brachybasidiaceae</taxon>
        <taxon>Meira</taxon>
    </lineage>
</organism>
<proteinExistence type="predicted"/>
<dbReference type="SMART" id="SM00353">
    <property type="entry name" value="HLH"/>
    <property type="match status" value="1"/>
</dbReference>
<name>A0A316VJ81_9BASI</name>
<dbReference type="Proteomes" id="UP000245771">
    <property type="component" value="Unassembled WGS sequence"/>
</dbReference>
<dbReference type="InterPro" id="IPR036638">
    <property type="entry name" value="HLH_DNA-bd_sf"/>
</dbReference>
<dbReference type="InterPro" id="IPR011598">
    <property type="entry name" value="bHLH_dom"/>
</dbReference>
<feature type="compositionally biased region" description="Basic and acidic residues" evidence="5">
    <location>
        <begin position="206"/>
        <end position="220"/>
    </location>
</feature>
<feature type="region of interest" description="Disordered" evidence="5">
    <location>
        <begin position="347"/>
        <end position="369"/>
    </location>
</feature>
<keyword evidence="2" id="KW-0805">Transcription regulation</keyword>
<dbReference type="Pfam" id="PF00010">
    <property type="entry name" value="HLH"/>
    <property type="match status" value="1"/>
</dbReference>
<feature type="compositionally biased region" description="Polar residues" evidence="5">
    <location>
        <begin position="347"/>
        <end position="357"/>
    </location>
</feature>
<feature type="compositionally biased region" description="Low complexity" evidence="5">
    <location>
        <begin position="445"/>
        <end position="455"/>
    </location>
</feature>
<dbReference type="STRING" id="1280837.A0A316VJ81"/>
<dbReference type="PROSITE" id="PS50888">
    <property type="entry name" value="BHLH"/>
    <property type="match status" value="1"/>
</dbReference>
<dbReference type="InterPro" id="IPR051732">
    <property type="entry name" value="USF"/>
</dbReference>
<feature type="compositionally biased region" description="Polar residues" evidence="5">
    <location>
        <begin position="43"/>
        <end position="56"/>
    </location>
</feature>
<feature type="region of interest" description="Disordered" evidence="5">
    <location>
        <begin position="470"/>
        <end position="491"/>
    </location>
</feature>
<evidence type="ECO:0000256" key="2">
    <source>
        <dbReference type="ARBA" id="ARBA00023015"/>
    </source>
</evidence>
<reference evidence="7 8" key="1">
    <citation type="journal article" date="2018" name="Mol. Biol. Evol.">
        <title>Broad Genomic Sampling Reveals a Smut Pathogenic Ancestry of the Fungal Clade Ustilaginomycotina.</title>
        <authorList>
            <person name="Kijpornyongpan T."/>
            <person name="Mondo S.J."/>
            <person name="Barry K."/>
            <person name="Sandor L."/>
            <person name="Lee J."/>
            <person name="Lipzen A."/>
            <person name="Pangilinan J."/>
            <person name="LaButti K."/>
            <person name="Hainaut M."/>
            <person name="Henrissat B."/>
            <person name="Grigoriev I.V."/>
            <person name="Spatafora J.W."/>
            <person name="Aime M.C."/>
        </authorList>
    </citation>
    <scope>NUCLEOTIDE SEQUENCE [LARGE SCALE GENOMIC DNA]</scope>
    <source>
        <strain evidence="7 8">MCA 3882</strain>
    </source>
</reference>
<evidence type="ECO:0000313" key="8">
    <source>
        <dbReference type="Proteomes" id="UP000245771"/>
    </source>
</evidence>
<dbReference type="GO" id="GO:0000981">
    <property type="term" value="F:DNA-binding transcription factor activity, RNA polymerase II-specific"/>
    <property type="evidence" value="ECO:0007669"/>
    <property type="project" value="TreeGrafter"/>
</dbReference>
<dbReference type="GeneID" id="37020085"/>
<evidence type="ECO:0000256" key="4">
    <source>
        <dbReference type="ARBA" id="ARBA00023242"/>
    </source>
</evidence>
<dbReference type="GO" id="GO:0000978">
    <property type="term" value="F:RNA polymerase II cis-regulatory region sequence-specific DNA binding"/>
    <property type="evidence" value="ECO:0007669"/>
    <property type="project" value="TreeGrafter"/>
</dbReference>
<keyword evidence="8" id="KW-1185">Reference proteome</keyword>
<evidence type="ECO:0000256" key="1">
    <source>
        <dbReference type="ARBA" id="ARBA00004123"/>
    </source>
</evidence>
<evidence type="ECO:0000256" key="3">
    <source>
        <dbReference type="ARBA" id="ARBA00023163"/>
    </source>
</evidence>
<dbReference type="InParanoid" id="A0A316VJ81"/>
<dbReference type="PANTHER" id="PTHR46117:SF3">
    <property type="entry name" value="FI24210P1"/>
    <property type="match status" value="1"/>
</dbReference>
<feature type="region of interest" description="Disordered" evidence="5">
    <location>
        <begin position="190"/>
        <end position="269"/>
    </location>
</feature>
<dbReference type="OrthoDB" id="690068at2759"/>
<feature type="region of interest" description="Disordered" evidence="5">
    <location>
        <begin position="1"/>
        <end position="76"/>
    </location>
</feature>
<dbReference type="SUPFAM" id="SSF47459">
    <property type="entry name" value="HLH, helix-loop-helix DNA-binding domain"/>
    <property type="match status" value="1"/>
</dbReference>
<dbReference type="AlphaFoldDB" id="A0A316VJ81"/>
<keyword evidence="4" id="KW-0539">Nucleus</keyword>
<comment type="subcellular location">
    <subcellularLocation>
        <location evidence="1">Nucleus</location>
    </subcellularLocation>
</comment>
<dbReference type="GO" id="GO:0046983">
    <property type="term" value="F:protein dimerization activity"/>
    <property type="evidence" value="ECO:0007669"/>
    <property type="project" value="InterPro"/>
</dbReference>